<dbReference type="Proteomes" id="UP000186922">
    <property type="component" value="Unassembled WGS sequence"/>
</dbReference>
<reference evidence="1 2" key="1">
    <citation type="journal article" date="2016" name="Nat. Commun.">
        <title>Extremotolerant tardigrade genome and improved radiotolerance of human cultured cells by tardigrade-unique protein.</title>
        <authorList>
            <person name="Hashimoto T."/>
            <person name="Horikawa D.D."/>
            <person name="Saito Y."/>
            <person name="Kuwahara H."/>
            <person name="Kozuka-Hata H."/>
            <person name="Shin-I T."/>
            <person name="Minakuchi Y."/>
            <person name="Ohishi K."/>
            <person name="Motoyama A."/>
            <person name="Aizu T."/>
            <person name="Enomoto A."/>
            <person name="Kondo K."/>
            <person name="Tanaka S."/>
            <person name="Hara Y."/>
            <person name="Koshikawa S."/>
            <person name="Sagara H."/>
            <person name="Miura T."/>
            <person name="Yokobori S."/>
            <person name="Miyagawa K."/>
            <person name="Suzuki Y."/>
            <person name="Kubo T."/>
            <person name="Oyama M."/>
            <person name="Kohara Y."/>
            <person name="Fujiyama A."/>
            <person name="Arakawa K."/>
            <person name="Katayama T."/>
            <person name="Toyoda A."/>
            <person name="Kunieda T."/>
        </authorList>
    </citation>
    <scope>NUCLEOTIDE SEQUENCE [LARGE SCALE GENOMIC DNA]</scope>
    <source>
        <strain evidence="1 2">YOKOZUNA-1</strain>
    </source>
</reference>
<comment type="caution">
    <text evidence="1">The sequence shown here is derived from an EMBL/GenBank/DDBJ whole genome shotgun (WGS) entry which is preliminary data.</text>
</comment>
<proteinExistence type="predicted"/>
<protein>
    <submittedName>
        <fullName evidence="1">Uncharacterized protein</fullName>
    </submittedName>
</protein>
<dbReference type="AlphaFoldDB" id="A0A1D1UCI0"/>
<evidence type="ECO:0000313" key="1">
    <source>
        <dbReference type="EMBL" id="GAU87524.1"/>
    </source>
</evidence>
<organism evidence="1 2">
    <name type="scientific">Ramazzottius varieornatus</name>
    <name type="common">Water bear</name>
    <name type="synonym">Tardigrade</name>
    <dbReference type="NCBI Taxonomy" id="947166"/>
    <lineage>
        <taxon>Eukaryota</taxon>
        <taxon>Metazoa</taxon>
        <taxon>Ecdysozoa</taxon>
        <taxon>Tardigrada</taxon>
        <taxon>Eutardigrada</taxon>
        <taxon>Parachela</taxon>
        <taxon>Hypsibioidea</taxon>
        <taxon>Ramazzottiidae</taxon>
        <taxon>Ramazzottius</taxon>
    </lineage>
</organism>
<gene>
    <name evidence="1" type="primary">RvY_00355-1</name>
    <name evidence="1" type="synonym">RvY_00355.1</name>
    <name evidence="1" type="ORF">RvY_00355</name>
</gene>
<sequence length="144" mass="15793">LLLGGCRFLLLVPFALLLCVIAGFMTGGRFTTLHGLPPQLFRKEVSRKLEACLLPSVYPLLPAFAVNGIICNRLETGNNAGVTTADLYANSISAVHLPQVTGMDHSIKVMNPKYPLQTPFLGTWSKAMMSRLFDPPGVKQFRDF</sequence>
<evidence type="ECO:0000313" key="2">
    <source>
        <dbReference type="Proteomes" id="UP000186922"/>
    </source>
</evidence>
<keyword evidence="2" id="KW-1185">Reference proteome</keyword>
<name>A0A1D1UCI0_RAMVA</name>
<dbReference type="EMBL" id="BDGG01000001">
    <property type="protein sequence ID" value="GAU87524.1"/>
    <property type="molecule type" value="Genomic_DNA"/>
</dbReference>
<accession>A0A1D1UCI0</accession>
<feature type="non-terminal residue" evidence="1">
    <location>
        <position position="1"/>
    </location>
</feature>